<evidence type="ECO:0000313" key="4">
    <source>
        <dbReference type="EMBL" id="GAA5501482.1"/>
    </source>
</evidence>
<name>A0ABP9V888_9DEIO</name>
<keyword evidence="2" id="KW-0732">Signal</keyword>
<sequence>MRRSVLAFSGVTALLLSACSGNGPSNLKVHEVALYGGSQERITWVYGDLNGSSKSSVKIGGVAVDLRPQVSDPLATAGSLSINGKATYRVPTDTLPQKLSLTRDSSGLFNAMPMNGASIAAIYYTDGAAWYKLGGTTGSVRGQSSAGLRGAGQLTDAEADAVAAVLQPQGPLAVAVLNDPSPALTVEPQPSEILRTSLYILPNVLTTASGTTGTVTTTPNTGVPNPNTGGPLTGTTGNGSTGNAGSGLSFTSLAQGSNAAATSPTVQVATTGAQAAALYTLAYGRQTNPPRPPALSGNTLVGVFIGQRNSGGYSVQVSRVAASGSNLNLTVNITAPPAGSLNTMALTSPWVIISVPGRYTSASVTNMPALPGQTK</sequence>
<accession>A0ABP9V888</accession>
<dbReference type="EMBL" id="BAABRN010000010">
    <property type="protein sequence ID" value="GAA5501482.1"/>
    <property type="molecule type" value="Genomic_DNA"/>
</dbReference>
<dbReference type="Pfam" id="PF14343">
    <property type="entry name" value="PrcB_C"/>
    <property type="match status" value="1"/>
</dbReference>
<evidence type="ECO:0000313" key="5">
    <source>
        <dbReference type="Proteomes" id="UP001458946"/>
    </source>
</evidence>
<evidence type="ECO:0000256" key="1">
    <source>
        <dbReference type="SAM" id="MobiDB-lite"/>
    </source>
</evidence>
<feature type="chain" id="PRO_5047358867" description="PrcB C-terminal domain-containing protein" evidence="2">
    <location>
        <begin position="19"/>
        <end position="375"/>
    </location>
</feature>
<gene>
    <name evidence="4" type="ORF">Dxin01_01214</name>
</gene>
<evidence type="ECO:0000259" key="3">
    <source>
        <dbReference type="Pfam" id="PF14343"/>
    </source>
</evidence>
<keyword evidence="5" id="KW-1185">Reference proteome</keyword>
<feature type="signal peptide" evidence="2">
    <location>
        <begin position="1"/>
        <end position="18"/>
    </location>
</feature>
<comment type="caution">
    <text evidence="4">The sequence shown here is derived from an EMBL/GenBank/DDBJ whole genome shotgun (WGS) entry which is preliminary data.</text>
</comment>
<evidence type="ECO:0000256" key="2">
    <source>
        <dbReference type="SAM" id="SignalP"/>
    </source>
</evidence>
<feature type="region of interest" description="Disordered" evidence="1">
    <location>
        <begin position="211"/>
        <end position="230"/>
    </location>
</feature>
<reference evidence="4 5" key="1">
    <citation type="submission" date="2024-02" db="EMBL/GenBank/DDBJ databases">
        <title>Deinococcus xinjiangensis NBRC 107630.</title>
        <authorList>
            <person name="Ichikawa N."/>
            <person name="Katano-Makiyama Y."/>
            <person name="Hidaka K."/>
        </authorList>
    </citation>
    <scope>NUCLEOTIDE SEQUENCE [LARGE SCALE GENOMIC DNA]</scope>
    <source>
        <strain evidence="4 5">NBRC 107630</strain>
    </source>
</reference>
<organism evidence="4 5">
    <name type="scientific">Deinococcus xinjiangensis</name>
    <dbReference type="NCBI Taxonomy" id="457454"/>
    <lineage>
        <taxon>Bacteria</taxon>
        <taxon>Thermotogati</taxon>
        <taxon>Deinococcota</taxon>
        <taxon>Deinococci</taxon>
        <taxon>Deinococcales</taxon>
        <taxon>Deinococcaceae</taxon>
        <taxon>Deinococcus</taxon>
    </lineage>
</organism>
<dbReference type="PROSITE" id="PS51257">
    <property type="entry name" value="PROKAR_LIPOPROTEIN"/>
    <property type="match status" value="1"/>
</dbReference>
<dbReference type="RefSeq" id="WP_353541454.1">
    <property type="nucleotide sequence ID" value="NZ_BAABRN010000010.1"/>
</dbReference>
<dbReference type="InterPro" id="IPR025748">
    <property type="entry name" value="PrcB_C_dom"/>
</dbReference>
<feature type="domain" description="PrcB C-terminal" evidence="3">
    <location>
        <begin position="300"/>
        <end position="356"/>
    </location>
</feature>
<proteinExistence type="predicted"/>
<dbReference type="Proteomes" id="UP001458946">
    <property type="component" value="Unassembled WGS sequence"/>
</dbReference>
<protein>
    <recommendedName>
        <fullName evidence="3">PrcB C-terminal domain-containing protein</fullName>
    </recommendedName>
</protein>